<dbReference type="Pfam" id="PF23098">
    <property type="entry name" value="Beta-prop_NOL10_N"/>
    <property type="match status" value="1"/>
</dbReference>
<keyword evidence="3" id="KW-1185">Reference proteome</keyword>
<name>T0MMY3_9MICR</name>
<proteinExistence type="predicted"/>
<evidence type="ECO:0000259" key="1">
    <source>
        <dbReference type="Pfam" id="PF23098"/>
    </source>
</evidence>
<dbReference type="Gene3D" id="2.130.10.10">
    <property type="entry name" value="YVTN repeat-like/Quinoprotein amine dehydrogenase"/>
    <property type="match status" value="1"/>
</dbReference>
<dbReference type="Proteomes" id="UP000053780">
    <property type="component" value="Unassembled WGS sequence"/>
</dbReference>
<dbReference type="GO" id="GO:0000462">
    <property type="term" value="P:maturation of SSU-rRNA from tricistronic rRNA transcript (SSU-rRNA, 5.8S rRNA, LSU-rRNA)"/>
    <property type="evidence" value="ECO:0007669"/>
    <property type="project" value="TreeGrafter"/>
</dbReference>
<feature type="domain" description="Nucleolar protein 10-like N-terminal" evidence="1">
    <location>
        <begin position="9"/>
        <end position="221"/>
    </location>
</feature>
<dbReference type="EMBL" id="KE646870">
    <property type="protein sequence ID" value="EQB62350.1"/>
    <property type="molecule type" value="Genomic_DNA"/>
</dbReference>
<accession>T0MMY3</accession>
<reference evidence="2 3" key="1">
    <citation type="journal article" date="2013" name="BMC Genomics">
        <title>Genome sequencing and comparative genomics of honey bee microsporidia, Nosema apis reveal novel insights into host-parasite interactions.</title>
        <authorList>
            <person name="Chen Yp."/>
            <person name="Pettis J.S."/>
            <person name="Zhao Y."/>
            <person name="Liu X."/>
            <person name="Tallon L.J."/>
            <person name="Sadzewicz L.D."/>
            <person name="Li R."/>
            <person name="Zheng H."/>
            <person name="Huang S."/>
            <person name="Zhang X."/>
            <person name="Hamilton M.C."/>
            <person name="Pernal S.F."/>
            <person name="Melathopoulos A.P."/>
            <person name="Yan X."/>
            <person name="Evans J.D."/>
        </authorList>
    </citation>
    <scope>NUCLEOTIDE SEQUENCE [LARGE SCALE GENOMIC DNA]</scope>
    <source>
        <strain evidence="2 3">BRL 01</strain>
    </source>
</reference>
<dbReference type="OrthoDB" id="273340at2759"/>
<dbReference type="InterPro" id="IPR036322">
    <property type="entry name" value="WD40_repeat_dom_sf"/>
</dbReference>
<dbReference type="GO" id="GO:0030686">
    <property type="term" value="C:90S preribosome"/>
    <property type="evidence" value="ECO:0007669"/>
    <property type="project" value="TreeGrafter"/>
</dbReference>
<protein>
    <submittedName>
        <fullName evidence="2">Nucleolar protein</fullName>
    </submittedName>
</protein>
<evidence type="ECO:0000313" key="3">
    <source>
        <dbReference type="Proteomes" id="UP000053780"/>
    </source>
</evidence>
<evidence type="ECO:0000313" key="2">
    <source>
        <dbReference type="EMBL" id="EQB62350.1"/>
    </source>
</evidence>
<dbReference type="InterPro" id="IPR015943">
    <property type="entry name" value="WD40/YVTN_repeat-like_dom_sf"/>
</dbReference>
<sequence length="301" mass="34686">MNFRETKILKNFDYPVACIDMNLSESGNFLVSIGTYKPSVKIHDLQNISQKSNRHLESEPLKVISLDRNAEKLCILRIDRYVEFHVKYGMHKRIRMPKTCYDLKLNKFNRDIIAAGKSPELYRFNLEKGEFVKSYTSSLNSIKSIDINSTHGLIGYCDDKIIEFIDQRTGKIVNTSFFDYEFSTFEFSNNGLNFGVGAENGQVFKFDLRSKIPINNYTHESRINKIKMVNKNLISSDKNAIKIFKEGKIETINIEKPINTFEIDGGVVFVGMDDVNMKTYVSCDFGEIPNWCNIIKVDDEI</sequence>
<organism evidence="2 3">
    <name type="scientific">Vairimorpha apis BRL 01</name>
    <dbReference type="NCBI Taxonomy" id="1037528"/>
    <lineage>
        <taxon>Eukaryota</taxon>
        <taxon>Fungi</taxon>
        <taxon>Fungi incertae sedis</taxon>
        <taxon>Microsporidia</taxon>
        <taxon>Nosematidae</taxon>
        <taxon>Vairimorpha</taxon>
    </lineage>
</organism>
<dbReference type="PANTHER" id="PTHR14927:SF0">
    <property type="entry name" value="NUCLEOLAR PROTEIN 10"/>
    <property type="match status" value="1"/>
</dbReference>
<dbReference type="InterPro" id="IPR056551">
    <property type="entry name" value="Beta-prop_NOL10_N"/>
</dbReference>
<gene>
    <name evidence="2" type="ORF">NAPIS_ORF00065</name>
</gene>
<dbReference type="PANTHER" id="PTHR14927">
    <property type="entry name" value="NUCLEOLAR PROTEIN 10"/>
    <property type="match status" value="1"/>
</dbReference>
<dbReference type="VEuPathDB" id="MicrosporidiaDB:NAPIS_ORF00065"/>
<dbReference type="GO" id="GO:0032040">
    <property type="term" value="C:small-subunit processome"/>
    <property type="evidence" value="ECO:0007669"/>
    <property type="project" value="TreeGrafter"/>
</dbReference>
<dbReference type="InterPro" id="IPR040382">
    <property type="entry name" value="NOL10/Enp2"/>
</dbReference>
<dbReference type="AlphaFoldDB" id="T0MMY3"/>
<dbReference type="SUPFAM" id="SSF50978">
    <property type="entry name" value="WD40 repeat-like"/>
    <property type="match status" value="1"/>
</dbReference>
<dbReference type="HOGENOM" id="CLU_009923_1_0_1"/>